<sequence length="378" mass="43369">MNPEEVEFLGEKQLISIIPTFNSSTIHLVSGDIGPFRASLPVNVPLWVAVNLKQQRKCKIQPPDWMDVEQLELLKEAEKASRNFVKMPSEHYMIEGKLLLSIATDDIARADEVRTIIKDIWDIRMAKLRSSVNTLITGKSYGNVDNLTIMEINSMRPLIPHAMDQIHRMKMERPRFSTPSQSTSLGLLNSSTDEEREALLSIYEGDTAFKQVSNTVFQYKYGEPDSPRSLLLEIIWGENYPTEKPDVNMDTFYNRHINASLKQRVKDMVLGEAEQYLGMSMTYSLFEYVKEKFDDFVKELANAEIVTDKVEELTIGDQVDDNKKKCLKKEQLTKAQKRRQWDKVGDKGERPRGWDWVDIVKHLSQTGSKEDQVSASTS</sequence>
<evidence type="ECO:0000256" key="3">
    <source>
        <dbReference type="ARBA" id="ARBA00022705"/>
    </source>
</evidence>
<dbReference type="InterPro" id="IPR021151">
    <property type="entry name" value="GINS_A"/>
</dbReference>
<proteinExistence type="inferred from homology"/>
<evidence type="ECO:0000256" key="4">
    <source>
        <dbReference type="ARBA" id="ARBA00023242"/>
    </source>
</evidence>
<dbReference type="InterPro" id="IPR016135">
    <property type="entry name" value="UBQ-conjugating_enzyme/RWD"/>
</dbReference>
<dbReference type="EMBL" id="VVIM01000007">
    <property type="protein sequence ID" value="KAB0796031.1"/>
    <property type="molecule type" value="Genomic_DNA"/>
</dbReference>
<dbReference type="CDD" id="cd11712">
    <property type="entry name" value="GINS_A_psf2"/>
    <property type="match status" value="1"/>
</dbReference>
<dbReference type="GO" id="GO:0006260">
    <property type="term" value="P:DNA replication"/>
    <property type="evidence" value="ECO:0007669"/>
    <property type="project" value="UniProtKB-KW"/>
</dbReference>
<dbReference type="FunFam" id="1.20.58.1020:FF:000001">
    <property type="entry name" value="DNA replication complex GINS protein PSF2"/>
    <property type="match status" value="1"/>
</dbReference>
<feature type="domain" description="RWD" evidence="7">
    <location>
        <begin position="194"/>
        <end position="296"/>
    </location>
</feature>
<dbReference type="Gene3D" id="3.40.5.50">
    <property type="match status" value="1"/>
</dbReference>
<evidence type="ECO:0000256" key="6">
    <source>
        <dbReference type="ARBA" id="ARBA00068356"/>
    </source>
</evidence>
<evidence type="ECO:0000256" key="5">
    <source>
        <dbReference type="ARBA" id="ARBA00030871"/>
    </source>
</evidence>
<dbReference type="PANTHER" id="PTHR21275:SF1">
    <property type="entry name" value="RWD DOMAIN-CONTAINING PROTEIN 4"/>
    <property type="match status" value="1"/>
</dbReference>
<dbReference type="InterPro" id="IPR006575">
    <property type="entry name" value="RWD_dom"/>
</dbReference>
<dbReference type="SUPFAM" id="SSF160059">
    <property type="entry name" value="PriA/YqbF domain"/>
    <property type="match status" value="1"/>
</dbReference>
<dbReference type="Gene3D" id="3.10.110.10">
    <property type="entry name" value="Ubiquitin Conjugating Enzyme"/>
    <property type="match status" value="1"/>
</dbReference>
<dbReference type="Proteomes" id="UP000327044">
    <property type="component" value="Unassembled WGS sequence"/>
</dbReference>
<dbReference type="Pfam" id="PF25005">
    <property type="entry name" value="PSF2_N"/>
    <property type="match status" value="1"/>
</dbReference>
<dbReference type="SUPFAM" id="SSF158573">
    <property type="entry name" value="GINS helical bundle-like"/>
    <property type="match status" value="1"/>
</dbReference>
<dbReference type="FunFam" id="3.40.5.50:FF:000001">
    <property type="entry name" value="DNA replication complex GINS protein PSF2"/>
    <property type="match status" value="1"/>
</dbReference>
<evidence type="ECO:0000256" key="2">
    <source>
        <dbReference type="ARBA" id="ARBA00010565"/>
    </source>
</evidence>
<dbReference type="Gene3D" id="1.20.58.1020">
    <property type="match status" value="1"/>
</dbReference>
<gene>
    <name evidence="8" type="ORF">PPYR_10092</name>
</gene>
<dbReference type="Pfam" id="PF05916">
    <property type="entry name" value="Sld5"/>
    <property type="match status" value="1"/>
</dbReference>
<comment type="similarity">
    <text evidence="2">Belongs to the GINS2/PSF2 family.</text>
</comment>
<dbReference type="PROSITE" id="PS50908">
    <property type="entry name" value="RWD"/>
    <property type="match status" value="1"/>
</dbReference>
<evidence type="ECO:0000313" key="8">
    <source>
        <dbReference type="EMBL" id="KAB0796031.1"/>
    </source>
</evidence>
<dbReference type="CDD" id="cd23817">
    <property type="entry name" value="RWD-RWDD4"/>
    <property type="match status" value="1"/>
</dbReference>
<organism evidence="8 9">
    <name type="scientific">Photinus pyralis</name>
    <name type="common">Common eastern firefly</name>
    <name type="synonym">Lampyris pyralis</name>
    <dbReference type="NCBI Taxonomy" id="7054"/>
    <lineage>
        <taxon>Eukaryota</taxon>
        <taxon>Metazoa</taxon>
        <taxon>Ecdysozoa</taxon>
        <taxon>Arthropoda</taxon>
        <taxon>Hexapoda</taxon>
        <taxon>Insecta</taxon>
        <taxon>Pterygota</taxon>
        <taxon>Neoptera</taxon>
        <taxon>Endopterygota</taxon>
        <taxon>Coleoptera</taxon>
        <taxon>Polyphaga</taxon>
        <taxon>Elateriformia</taxon>
        <taxon>Elateroidea</taxon>
        <taxon>Lampyridae</taxon>
        <taxon>Lampyrinae</taxon>
        <taxon>Photinus</taxon>
    </lineage>
</organism>
<dbReference type="InParanoid" id="A0A5N4AFE5"/>
<dbReference type="InterPro" id="IPR056784">
    <property type="entry name" value="PSF2_N"/>
</dbReference>
<dbReference type="SMART" id="SM00591">
    <property type="entry name" value="RWD"/>
    <property type="match status" value="1"/>
</dbReference>
<keyword evidence="4" id="KW-0539">Nucleus</keyword>
<dbReference type="GO" id="GO:0000811">
    <property type="term" value="C:GINS complex"/>
    <property type="evidence" value="ECO:0007669"/>
    <property type="project" value="UniProtKB-ARBA"/>
</dbReference>
<dbReference type="FunCoup" id="A0A5N4AFE5">
    <property type="interactions" value="1410"/>
</dbReference>
<name>A0A5N4AFE5_PHOPY</name>
<keyword evidence="9" id="KW-1185">Reference proteome</keyword>
<comment type="caution">
    <text evidence="8">The sequence shown here is derived from an EMBL/GenBank/DDBJ whole genome shotgun (WGS) entry which is preliminary data.</text>
</comment>
<dbReference type="Pfam" id="PF05773">
    <property type="entry name" value="RWD"/>
    <property type="match status" value="1"/>
</dbReference>
<dbReference type="PANTHER" id="PTHR21275">
    <property type="entry name" value="RWD DOMAIN-CONTAINING PROTEIN 4"/>
    <property type="match status" value="1"/>
</dbReference>
<keyword evidence="3" id="KW-0235">DNA replication</keyword>
<dbReference type="GO" id="GO:0071162">
    <property type="term" value="C:CMG complex"/>
    <property type="evidence" value="ECO:0007669"/>
    <property type="project" value="UniProtKB-ARBA"/>
</dbReference>
<accession>A0A5N4AFE5</accession>
<dbReference type="SUPFAM" id="SSF54495">
    <property type="entry name" value="UBC-like"/>
    <property type="match status" value="1"/>
</dbReference>
<dbReference type="AlphaFoldDB" id="A0A5N4AFE5"/>
<evidence type="ECO:0000259" key="7">
    <source>
        <dbReference type="PROSITE" id="PS50908"/>
    </source>
</evidence>
<evidence type="ECO:0000313" key="9">
    <source>
        <dbReference type="Proteomes" id="UP000327044"/>
    </source>
</evidence>
<dbReference type="InterPro" id="IPR042770">
    <property type="entry name" value="RWDD4"/>
</dbReference>
<evidence type="ECO:0000256" key="1">
    <source>
        <dbReference type="ARBA" id="ARBA00004123"/>
    </source>
</evidence>
<reference evidence="8 9" key="1">
    <citation type="journal article" date="2018" name="Elife">
        <title>Firefly genomes illuminate parallel origins of bioluminescence in beetles.</title>
        <authorList>
            <person name="Fallon T.R."/>
            <person name="Lower S.E."/>
            <person name="Chang C.H."/>
            <person name="Bessho-Uehara M."/>
            <person name="Martin G.J."/>
            <person name="Bewick A.J."/>
            <person name="Behringer M."/>
            <person name="Debat H.J."/>
            <person name="Wong I."/>
            <person name="Day J.C."/>
            <person name="Suvorov A."/>
            <person name="Silva C.J."/>
            <person name="Stanger-Hall K.F."/>
            <person name="Hall D.W."/>
            <person name="Schmitz R.J."/>
            <person name="Nelson D.R."/>
            <person name="Lewis S.M."/>
            <person name="Shigenobu S."/>
            <person name="Bybee S.M."/>
            <person name="Larracuente A.M."/>
            <person name="Oba Y."/>
            <person name="Weng J.K."/>
        </authorList>
    </citation>
    <scope>NUCLEOTIDE SEQUENCE [LARGE SCALE GENOMIC DNA]</scope>
    <source>
        <strain evidence="8">1611_PpyrPB1</strain>
        <tissue evidence="8">Whole body</tissue>
    </source>
</reference>
<protein>
    <recommendedName>
        <fullName evidence="6">Probable DNA replication complex GINS protein PSF2</fullName>
    </recommendedName>
    <alternativeName>
        <fullName evidence="5">GINS complex subunit 2</fullName>
    </alternativeName>
</protein>
<dbReference type="InterPro" id="IPR036224">
    <property type="entry name" value="GINS_bundle-like_dom_sf"/>
</dbReference>
<comment type="subcellular location">
    <subcellularLocation>
        <location evidence="1">Nucleus</location>
    </subcellularLocation>
</comment>
<dbReference type="CDD" id="cd21694">
    <property type="entry name" value="GINS_B_Psf2"/>
    <property type="match status" value="1"/>
</dbReference>